<dbReference type="PANTHER" id="PTHR48475:SF2">
    <property type="entry name" value="RIBONUCLEASE H"/>
    <property type="match status" value="1"/>
</dbReference>
<dbReference type="Pfam" id="PF17919">
    <property type="entry name" value="RT_RNaseH_2"/>
    <property type="match status" value="1"/>
</dbReference>
<evidence type="ECO:0000313" key="2">
    <source>
        <dbReference type="EMBL" id="KAL0387624.1"/>
    </source>
</evidence>
<comment type="caution">
    <text evidence="2">The sequence shown here is derived from an EMBL/GenBank/DDBJ whole genome shotgun (WGS) entry which is preliminary data.</text>
</comment>
<organism evidence="2">
    <name type="scientific">Sesamum radiatum</name>
    <name type="common">Black benniseed</name>
    <dbReference type="NCBI Taxonomy" id="300843"/>
    <lineage>
        <taxon>Eukaryota</taxon>
        <taxon>Viridiplantae</taxon>
        <taxon>Streptophyta</taxon>
        <taxon>Embryophyta</taxon>
        <taxon>Tracheophyta</taxon>
        <taxon>Spermatophyta</taxon>
        <taxon>Magnoliopsida</taxon>
        <taxon>eudicotyledons</taxon>
        <taxon>Gunneridae</taxon>
        <taxon>Pentapetalae</taxon>
        <taxon>asterids</taxon>
        <taxon>lamiids</taxon>
        <taxon>Lamiales</taxon>
        <taxon>Pedaliaceae</taxon>
        <taxon>Sesamum</taxon>
    </lineage>
</organism>
<accession>A0AAW2S5G7</accession>
<dbReference type="EMBL" id="JACGWJ010000011">
    <property type="protein sequence ID" value="KAL0387624.1"/>
    <property type="molecule type" value="Genomic_DNA"/>
</dbReference>
<name>A0AAW2S5G7_SESRA</name>
<dbReference type="AlphaFoldDB" id="A0AAW2S5G7"/>
<reference evidence="2" key="1">
    <citation type="submission" date="2020-06" db="EMBL/GenBank/DDBJ databases">
        <authorList>
            <person name="Li T."/>
            <person name="Hu X."/>
            <person name="Zhang T."/>
            <person name="Song X."/>
            <person name="Zhang H."/>
            <person name="Dai N."/>
            <person name="Sheng W."/>
            <person name="Hou X."/>
            <person name="Wei L."/>
        </authorList>
    </citation>
    <scope>NUCLEOTIDE SEQUENCE</scope>
    <source>
        <strain evidence="2">G02</strain>
        <tissue evidence="2">Leaf</tissue>
    </source>
</reference>
<evidence type="ECO:0000259" key="1">
    <source>
        <dbReference type="Pfam" id="PF17919"/>
    </source>
</evidence>
<protein>
    <recommendedName>
        <fullName evidence="1">Reverse transcriptase/retrotransposon-derived protein RNase H-like domain-containing protein</fullName>
    </recommendedName>
</protein>
<sequence>MLRKSLNFKWDIDCLQAFEELKNYLAGLPLLVKSSLGDTLYPYLSTTPWVVSSVLIQEDGRKQMPIYYVSKVLNGAEGRYTSIEKMALAL</sequence>
<reference evidence="2" key="2">
    <citation type="journal article" date="2024" name="Plant">
        <title>Genomic evolution and insights into agronomic trait innovations of Sesamum species.</title>
        <authorList>
            <person name="Miao H."/>
            <person name="Wang L."/>
            <person name="Qu L."/>
            <person name="Liu H."/>
            <person name="Sun Y."/>
            <person name="Le M."/>
            <person name="Wang Q."/>
            <person name="Wei S."/>
            <person name="Zheng Y."/>
            <person name="Lin W."/>
            <person name="Duan Y."/>
            <person name="Cao H."/>
            <person name="Xiong S."/>
            <person name="Wang X."/>
            <person name="Wei L."/>
            <person name="Li C."/>
            <person name="Ma Q."/>
            <person name="Ju M."/>
            <person name="Zhao R."/>
            <person name="Li G."/>
            <person name="Mu C."/>
            <person name="Tian Q."/>
            <person name="Mei H."/>
            <person name="Zhang T."/>
            <person name="Gao T."/>
            <person name="Zhang H."/>
        </authorList>
    </citation>
    <scope>NUCLEOTIDE SEQUENCE</scope>
    <source>
        <strain evidence="2">G02</strain>
    </source>
</reference>
<dbReference type="InterPro" id="IPR041577">
    <property type="entry name" value="RT_RNaseH_2"/>
</dbReference>
<dbReference type="InterPro" id="IPR043502">
    <property type="entry name" value="DNA/RNA_pol_sf"/>
</dbReference>
<feature type="domain" description="Reverse transcriptase/retrotransposon-derived protein RNase H-like" evidence="1">
    <location>
        <begin position="10"/>
        <end position="90"/>
    </location>
</feature>
<gene>
    <name evidence="2" type="ORF">Sradi_2644200</name>
</gene>
<dbReference type="SUPFAM" id="SSF56672">
    <property type="entry name" value="DNA/RNA polymerases"/>
    <property type="match status" value="1"/>
</dbReference>
<proteinExistence type="predicted"/>
<dbReference type="PANTHER" id="PTHR48475">
    <property type="entry name" value="RIBONUCLEASE H"/>
    <property type="match status" value="1"/>
</dbReference>